<dbReference type="eggNOG" id="COG4656">
    <property type="taxonomic scope" value="Bacteria"/>
</dbReference>
<keyword evidence="8" id="KW-0472">Membrane</keyword>
<dbReference type="SUPFAM" id="SSF142019">
    <property type="entry name" value="Nqo1 FMN-binding domain-like"/>
    <property type="match status" value="1"/>
</dbReference>
<dbReference type="OrthoDB" id="9767754at2"/>
<dbReference type="GO" id="GO:0051539">
    <property type="term" value="F:4 iron, 4 sulfur cluster binding"/>
    <property type="evidence" value="ECO:0007669"/>
    <property type="project" value="UniProtKB-KW"/>
</dbReference>
<dbReference type="InterPro" id="IPR010208">
    <property type="entry name" value="Ion_transpt_RnfC/RsxC"/>
</dbReference>
<dbReference type="AlphaFoldDB" id="C8WYQ9"/>
<name>C8WYQ9_DESRD</name>
<feature type="binding site" evidence="8">
    <location>
        <position position="399"/>
    </location>
    <ligand>
        <name>[4Fe-4S] cluster</name>
        <dbReference type="ChEBI" id="CHEBI:49883"/>
        <label>2</label>
    </ligand>
</feature>
<dbReference type="STRING" id="485915.Dret_0528"/>
<feature type="binding site" evidence="8">
    <location>
        <position position="403"/>
    </location>
    <ligand>
        <name>[4Fe-4S] cluster</name>
        <dbReference type="ChEBI" id="CHEBI:49883"/>
        <label>1</label>
    </ligand>
</feature>
<evidence type="ECO:0000256" key="3">
    <source>
        <dbReference type="ARBA" id="ARBA00022723"/>
    </source>
</evidence>
<keyword evidence="8" id="KW-0997">Cell inner membrane</keyword>
<evidence type="ECO:0000256" key="7">
    <source>
        <dbReference type="ARBA" id="ARBA00023014"/>
    </source>
</evidence>
<dbReference type="PANTHER" id="PTHR43034:SF2">
    <property type="entry name" value="ION-TRANSLOCATING OXIDOREDUCTASE COMPLEX SUBUNIT C"/>
    <property type="match status" value="1"/>
</dbReference>
<keyword evidence="1 8" id="KW-0813">Transport</keyword>
<feature type="domain" description="4Fe-4S ferredoxin-type" evidence="9">
    <location>
        <begin position="382"/>
        <end position="413"/>
    </location>
</feature>
<keyword evidence="8" id="KW-1278">Translocase</keyword>
<dbReference type="RefSeq" id="WP_015750983.1">
    <property type="nucleotide sequence ID" value="NC_013223.1"/>
</dbReference>
<dbReference type="PROSITE" id="PS51379">
    <property type="entry name" value="4FE4S_FER_2"/>
    <property type="match status" value="2"/>
</dbReference>
<feature type="binding site" evidence="8">
    <location>
        <position position="354"/>
    </location>
    <ligand>
        <name>[4Fe-4S] cluster</name>
        <dbReference type="ChEBI" id="CHEBI:49883"/>
        <label>1</label>
    </ligand>
</feature>
<dbReference type="GO" id="GO:0009055">
    <property type="term" value="F:electron transfer activity"/>
    <property type="evidence" value="ECO:0007669"/>
    <property type="project" value="InterPro"/>
</dbReference>
<evidence type="ECO:0000256" key="4">
    <source>
        <dbReference type="ARBA" id="ARBA00022737"/>
    </source>
</evidence>
<dbReference type="GO" id="GO:0022900">
    <property type="term" value="P:electron transport chain"/>
    <property type="evidence" value="ECO:0007669"/>
    <property type="project" value="UniProtKB-UniRule"/>
</dbReference>
<dbReference type="Gene3D" id="3.30.70.20">
    <property type="match status" value="1"/>
</dbReference>
<comment type="subunit">
    <text evidence="8">The complex is composed of six subunits: RnfA, RnfB, RnfC, RnfD, RnfE and RnfG.</text>
</comment>
<feature type="binding site" evidence="8">
    <location>
        <position position="393"/>
    </location>
    <ligand>
        <name>[4Fe-4S] cluster</name>
        <dbReference type="ChEBI" id="CHEBI:49883"/>
        <label>2</label>
    </ligand>
</feature>
<dbReference type="InterPro" id="IPR037225">
    <property type="entry name" value="Nuo51_FMN-bd_sf"/>
</dbReference>
<dbReference type="EMBL" id="CP001734">
    <property type="protein sequence ID" value="ACV67825.1"/>
    <property type="molecule type" value="Genomic_DNA"/>
</dbReference>
<dbReference type="InterPro" id="IPR011538">
    <property type="entry name" value="Nuo51_FMN-bd"/>
</dbReference>
<keyword evidence="4 8" id="KW-0677">Repeat</keyword>
<reference evidence="11" key="1">
    <citation type="submission" date="2009-09" db="EMBL/GenBank/DDBJ databases">
        <title>The complete chromosome of Desulfohalobium retbaense DSM 5692.</title>
        <authorList>
            <consortium name="US DOE Joint Genome Institute (JGI-PGF)"/>
            <person name="Lucas S."/>
            <person name="Copeland A."/>
            <person name="Lapidus A."/>
            <person name="Glavina del Rio T."/>
            <person name="Dalin E."/>
            <person name="Tice H."/>
            <person name="Bruce D."/>
            <person name="Goodwin L."/>
            <person name="Pitluck S."/>
            <person name="Kyrpides N."/>
            <person name="Mavromatis K."/>
            <person name="Ivanova N."/>
            <person name="Mikhailova N."/>
            <person name="Munk A.C."/>
            <person name="Brettin T."/>
            <person name="Detter J.C."/>
            <person name="Han C."/>
            <person name="Tapia R."/>
            <person name="Larimer F."/>
            <person name="Land M."/>
            <person name="Hauser L."/>
            <person name="Markowitz V."/>
            <person name="Cheng J.-F."/>
            <person name="Hugenholtz P."/>
            <person name="Woyke T."/>
            <person name="Wu D."/>
            <person name="Spring S."/>
            <person name="Klenk H.-P."/>
            <person name="Eisen J.A."/>
        </authorList>
    </citation>
    <scope>NUCLEOTIDE SEQUENCE [LARGE SCALE GENOMIC DNA]</scope>
    <source>
        <strain evidence="11">DSM 5692</strain>
    </source>
</reference>
<evidence type="ECO:0000256" key="2">
    <source>
        <dbReference type="ARBA" id="ARBA00022485"/>
    </source>
</evidence>
<comment type="subcellular location">
    <subcellularLocation>
        <location evidence="8">Cell inner membrane</location>
        <topology evidence="8">Peripheral membrane protein</topology>
    </subcellularLocation>
</comment>
<keyword evidence="3 8" id="KW-0479">Metal-binding</keyword>
<sequence>MKGETFAGGLRWPASDAGVTESFLTVPLAEKLVVPMGQHDGTPLKAGVKKKAELQGGDLLGESETLCLYSPAAGSVTDVIKQFPKLDGTVVPAVAIARGEAESSPVVPLEGDAPSELAAKAGIVDSGRSPEPLSTKLMRAKEKGCSTLLINGVEWEAVLSSKRSLMRAFPEEIAQGIGVLKDAIGAETVMLAVSTGAEAAAKGVAEAGEGIEVTPLPQKHPQSLDELLVKGLWGKEIPAGRKADDLGILVLDLETALHTKRAVVDKQACQYRYITVTGTAVPETTNVAVPLGTPVREVLRFCKIDPTRVAKIAVGGPLMGPPLPDLDMPVTWETNGLYVLDRDHVGGGALPEDCFKCGACVRVCPMNLMPFLIAGFSQADSFDLAENNSILSCVECGCCAYVCPAQIPMVQWIQLGKSEIRAERSSE</sequence>
<comment type="similarity">
    <text evidence="8">Belongs to the 4Fe4S bacterial-type ferredoxin family. RnfC subfamily.</text>
</comment>
<evidence type="ECO:0000259" key="9">
    <source>
        <dbReference type="PROSITE" id="PS51379"/>
    </source>
</evidence>
<feature type="binding site" evidence="8">
    <location>
        <position position="396"/>
    </location>
    <ligand>
        <name>[4Fe-4S] cluster</name>
        <dbReference type="ChEBI" id="CHEBI:49883"/>
        <label>2</label>
    </ligand>
</feature>
<protein>
    <recommendedName>
        <fullName evidence="8">Ion-translocating oxidoreductase complex subunit C</fullName>
        <ecNumber evidence="8">7.-.-.-</ecNumber>
    </recommendedName>
    <alternativeName>
        <fullName evidence="8">Rnf electron transport complex subunit C</fullName>
    </alternativeName>
</protein>
<evidence type="ECO:0000256" key="8">
    <source>
        <dbReference type="HAMAP-Rule" id="MF_00461"/>
    </source>
</evidence>
<dbReference type="KEGG" id="drt:Dret_0528"/>
<proteinExistence type="inferred from homology"/>
<feature type="binding site" evidence="8">
    <location>
        <position position="364"/>
    </location>
    <ligand>
        <name>[4Fe-4S] cluster</name>
        <dbReference type="ChEBI" id="CHEBI:49883"/>
        <label>2</label>
    </ligand>
</feature>
<keyword evidence="8" id="KW-1003">Cell membrane</keyword>
<keyword evidence="5 8" id="KW-0249">Electron transport</keyword>
<keyword evidence="2 8" id="KW-0004">4Fe-4S</keyword>
<keyword evidence="7 8" id="KW-0411">Iron-sulfur</keyword>
<dbReference type="Pfam" id="PF01512">
    <property type="entry name" value="Complex1_51K"/>
    <property type="match status" value="1"/>
</dbReference>
<dbReference type="InterPro" id="IPR026902">
    <property type="entry name" value="RnfC_N"/>
</dbReference>
<keyword evidence="11" id="KW-1185">Reference proteome</keyword>
<evidence type="ECO:0000256" key="6">
    <source>
        <dbReference type="ARBA" id="ARBA00023004"/>
    </source>
</evidence>
<evidence type="ECO:0000313" key="11">
    <source>
        <dbReference type="Proteomes" id="UP000001052"/>
    </source>
</evidence>
<gene>
    <name evidence="8" type="primary">rnfC</name>
    <name evidence="10" type="ordered locus">Dret_0528</name>
</gene>
<dbReference type="NCBIfam" id="TIGR01945">
    <property type="entry name" value="rnfC"/>
    <property type="match status" value="1"/>
</dbReference>
<keyword evidence="6 8" id="KW-0408">Iron</keyword>
<reference evidence="10 11" key="2">
    <citation type="journal article" date="2010" name="Stand. Genomic Sci.">
        <title>Complete genome sequence of Desulfohalobium retbaense type strain (HR(100)).</title>
        <authorList>
            <person name="Spring S."/>
            <person name="Nolan M."/>
            <person name="Lapidus A."/>
            <person name="Glavina Del Rio T."/>
            <person name="Copeland A."/>
            <person name="Tice H."/>
            <person name="Cheng J.F."/>
            <person name="Lucas S."/>
            <person name="Land M."/>
            <person name="Chen F."/>
            <person name="Bruce D."/>
            <person name="Goodwin L."/>
            <person name="Pitluck S."/>
            <person name="Ivanova N."/>
            <person name="Mavromatis K."/>
            <person name="Mikhailova N."/>
            <person name="Pati A."/>
            <person name="Chen A."/>
            <person name="Palaniappan K."/>
            <person name="Hauser L."/>
            <person name="Chang Y.J."/>
            <person name="Jeffries C.D."/>
            <person name="Munk C."/>
            <person name="Kiss H."/>
            <person name="Chain P."/>
            <person name="Han C."/>
            <person name="Brettin T."/>
            <person name="Detter J.C."/>
            <person name="Schuler E."/>
            <person name="Goker M."/>
            <person name="Rohde M."/>
            <person name="Bristow J."/>
            <person name="Eisen J.A."/>
            <person name="Markowitz V."/>
            <person name="Hugenholtz P."/>
            <person name="Kyrpides N.C."/>
            <person name="Klenk H.P."/>
        </authorList>
    </citation>
    <scope>NUCLEOTIDE SEQUENCE [LARGE SCALE GENOMIC DNA]</scope>
    <source>
        <strain evidence="10 11">DSM 5692</strain>
    </source>
</reference>
<comment type="cofactor">
    <cofactor evidence="8">
        <name>[4Fe-4S] cluster</name>
        <dbReference type="ChEBI" id="CHEBI:49883"/>
    </cofactor>
    <text evidence="8">Binds 2 [4Fe-4S] clusters per subunit.</text>
</comment>
<evidence type="ECO:0000313" key="10">
    <source>
        <dbReference type="EMBL" id="ACV67825.1"/>
    </source>
</evidence>
<dbReference type="HOGENOM" id="CLU_010808_6_0_7"/>
<feature type="domain" description="4Fe-4S ferredoxin-type" evidence="9">
    <location>
        <begin position="351"/>
        <end position="374"/>
    </location>
</feature>
<dbReference type="Gene3D" id="3.40.50.11540">
    <property type="entry name" value="NADH-ubiquinone oxidoreductase 51kDa subunit"/>
    <property type="match status" value="1"/>
</dbReference>
<dbReference type="Pfam" id="PF12838">
    <property type="entry name" value="Fer4_7"/>
    <property type="match status" value="1"/>
</dbReference>
<dbReference type="GO" id="GO:0046872">
    <property type="term" value="F:metal ion binding"/>
    <property type="evidence" value="ECO:0007669"/>
    <property type="project" value="UniProtKB-KW"/>
</dbReference>
<organism evidence="10 11">
    <name type="scientific">Desulfohalobium retbaense (strain ATCC 49708 / DSM 5692 / JCM 16813 / HR100)</name>
    <dbReference type="NCBI Taxonomy" id="485915"/>
    <lineage>
        <taxon>Bacteria</taxon>
        <taxon>Pseudomonadati</taxon>
        <taxon>Thermodesulfobacteriota</taxon>
        <taxon>Desulfovibrionia</taxon>
        <taxon>Desulfovibrionales</taxon>
        <taxon>Desulfohalobiaceae</taxon>
        <taxon>Desulfohalobium</taxon>
    </lineage>
</organism>
<comment type="function">
    <text evidence="8">Part of a membrane-bound complex that couples electron transfer with translocation of ions across the membrane.</text>
</comment>
<dbReference type="InterPro" id="IPR017900">
    <property type="entry name" value="4Fe4S_Fe_S_CS"/>
</dbReference>
<dbReference type="Pfam" id="PF13375">
    <property type="entry name" value="RnfC_N"/>
    <property type="match status" value="1"/>
</dbReference>
<accession>C8WYQ9</accession>
<evidence type="ECO:0000256" key="1">
    <source>
        <dbReference type="ARBA" id="ARBA00022448"/>
    </source>
</evidence>
<evidence type="ECO:0000256" key="5">
    <source>
        <dbReference type="ARBA" id="ARBA00022982"/>
    </source>
</evidence>
<dbReference type="PROSITE" id="PS00198">
    <property type="entry name" value="4FE4S_FER_1"/>
    <property type="match status" value="1"/>
</dbReference>
<dbReference type="EC" id="7.-.-.-" evidence="8"/>
<dbReference type="InterPro" id="IPR017896">
    <property type="entry name" value="4Fe4S_Fe-S-bd"/>
</dbReference>
<dbReference type="GO" id="GO:0005886">
    <property type="term" value="C:plasma membrane"/>
    <property type="evidence" value="ECO:0007669"/>
    <property type="project" value="UniProtKB-SubCell"/>
</dbReference>
<dbReference type="HAMAP" id="MF_00461">
    <property type="entry name" value="RsxC_RnfC"/>
    <property type="match status" value="1"/>
</dbReference>
<feature type="binding site" evidence="8">
    <location>
        <position position="357"/>
    </location>
    <ligand>
        <name>[4Fe-4S] cluster</name>
        <dbReference type="ChEBI" id="CHEBI:49883"/>
        <label>1</label>
    </ligand>
</feature>
<dbReference type="PANTHER" id="PTHR43034">
    <property type="entry name" value="ION-TRANSLOCATING OXIDOREDUCTASE COMPLEX SUBUNIT C"/>
    <property type="match status" value="1"/>
</dbReference>
<feature type="binding site" evidence="8">
    <location>
        <position position="360"/>
    </location>
    <ligand>
        <name>[4Fe-4S] cluster</name>
        <dbReference type="ChEBI" id="CHEBI:49883"/>
        <label>1</label>
    </ligand>
</feature>
<dbReference type="Proteomes" id="UP000001052">
    <property type="component" value="Chromosome"/>
</dbReference>
<dbReference type="SUPFAM" id="SSF46548">
    <property type="entry name" value="alpha-helical ferredoxin"/>
    <property type="match status" value="1"/>
</dbReference>